<dbReference type="GO" id="GO:0030638">
    <property type="term" value="P:polyketide metabolic process"/>
    <property type="evidence" value="ECO:0007669"/>
    <property type="project" value="InterPro"/>
</dbReference>
<dbReference type="Proteomes" id="UP000715781">
    <property type="component" value="Unassembled WGS sequence"/>
</dbReference>
<evidence type="ECO:0000313" key="1">
    <source>
        <dbReference type="EMBL" id="MBW4562486.1"/>
    </source>
</evidence>
<reference evidence="1" key="1">
    <citation type="submission" date="2021-05" db="EMBL/GenBank/DDBJ databases">
        <authorList>
            <person name="Pietrasiak N."/>
            <person name="Ward R."/>
            <person name="Stajich J.E."/>
            <person name="Kurbessoian T."/>
        </authorList>
    </citation>
    <scope>NUCLEOTIDE SEQUENCE</scope>
    <source>
        <strain evidence="1">JT2-VF2</strain>
    </source>
</reference>
<dbReference type="SUPFAM" id="SSF54427">
    <property type="entry name" value="NTF2-like"/>
    <property type="match status" value="1"/>
</dbReference>
<sequence>MEQENKALFRRAMHEFFVERDFNAPDRYYSPSYIQHNQQVAAQAQAQGISQVEGMKQFFKGFFVAFPDFTPTIEHIYAEGDKVFAFVTWRGTHKGEFMGAAPTGKEIVIRTAEIMRIEQGQFVEHWDVVDQMNMMQVLGLITVNKQPTTEKSSH</sequence>
<name>A0A951UGV8_9NOST</name>
<dbReference type="Gene3D" id="3.10.450.50">
    <property type="match status" value="1"/>
</dbReference>
<evidence type="ECO:0000313" key="2">
    <source>
        <dbReference type="Proteomes" id="UP000715781"/>
    </source>
</evidence>
<proteinExistence type="predicted"/>
<organism evidence="1 2">
    <name type="scientific">Mojavia pulchra JT2-VF2</name>
    <dbReference type="NCBI Taxonomy" id="287848"/>
    <lineage>
        <taxon>Bacteria</taxon>
        <taxon>Bacillati</taxon>
        <taxon>Cyanobacteriota</taxon>
        <taxon>Cyanophyceae</taxon>
        <taxon>Nostocales</taxon>
        <taxon>Nostocaceae</taxon>
    </lineage>
</organism>
<dbReference type="PANTHER" id="PTHR38436:SF1">
    <property type="entry name" value="ESTER CYCLASE"/>
    <property type="match status" value="1"/>
</dbReference>
<reference evidence="1" key="2">
    <citation type="journal article" date="2022" name="Microbiol. Resour. Announc.">
        <title>Metagenome Sequencing to Explore Phylogenomics of Terrestrial Cyanobacteria.</title>
        <authorList>
            <person name="Ward R.D."/>
            <person name="Stajich J.E."/>
            <person name="Johansen J.R."/>
            <person name="Huntemann M."/>
            <person name="Clum A."/>
            <person name="Foster B."/>
            <person name="Foster B."/>
            <person name="Roux S."/>
            <person name="Palaniappan K."/>
            <person name="Varghese N."/>
            <person name="Mukherjee S."/>
            <person name="Reddy T.B.K."/>
            <person name="Daum C."/>
            <person name="Copeland A."/>
            <person name="Chen I.A."/>
            <person name="Ivanova N.N."/>
            <person name="Kyrpides N.C."/>
            <person name="Shapiro N."/>
            <person name="Eloe-Fadrosh E.A."/>
            <person name="Pietrasiak N."/>
        </authorList>
    </citation>
    <scope>NUCLEOTIDE SEQUENCE</scope>
    <source>
        <strain evidence="1">JT2-VF2</strain>
    </source>
</reference>
<dbReference type="InterPro" id="IPR009959">
    <property type="entry name" value="Cyclase_SnoaL-like"/>
</dbReference>
<gene>
    <name evidence="1" type="ORF">KME32_15305</name>
</gene>
<dbReference type="Pfam" id="PF07366">
    <property type="entry name" value="SnoaL"/>
    <property type="match status" value="1"/>
</dbReference>
<dbReference type="PANTHER" id="PTHR38436">
    <property type="entry name" value="POLYKETIDE CYCLASE SNOAL-LIKE DOMAIN"/>
    <property type="match status" value="1"/>
</dbReference>
<dbReference type="EMBL" id="JAHHHN010000008">
    <property type="protein sequence ID" value="MBW4562486.1"/>
    <property type="molecule type" value="Genomic_DNA"/>
</dbReference>
<accession>A0A951UGV8</accession>
<dbReference type="AlphaFoldDB" id="A0A951UGV8"/>
<dbReference type="InterPro" id="IPR032710">
    <property type="entry name" value="NTF2-like_dom_sf"/>
</dbReference>
<comment type="caution">
    <text evidence="1">The sequence shown here is derived from an EMBL/GenBank/DDBJ whole genome shotgun (WGS) entry which is preliminary data.</text>
</comment>
<protein>
    <submittedName>
        <fullName evidence="1">Ester cyclase</fullName>
    </submittedName>
</protein>